<name>A0A074WTV8_9PEZI</name>
<evidence type="ECO:0008006" key="4">
    <source>
        <dbReference type="Google" id="ProtNLM"/>
    </source>
</evidence>
<dbReference type="Proteomes" id="UP000027730">
    <property type="component" value="Unassembled WGS sequence"/>
</dbReference>
<dbReference type="STRING" id="1043004.A0A074WTV8"/>
<feature type="transmembrane region" description="Helical" evidence="1">
    <location>
        <begin position="27"/>
        <end position="45"/>
    </location>
</feature>
<keyword evidence="3" id="KW-1185">Reference proteome</keyword>
<reference evidence="2 3" key="1">
    <citation type="journal article" date="2014" name="BMC Genomics">
        <title>Genome sequencing of four Aureobasidium pullulans varieties: biotechnological potential, stress tolerance, and description of new species.</title>
        <authorList>
            <person name="Gostin Ar C."/>
            <person name="Ohm R.A."/>
            <person name="Kogej T."/>
            <person name="Sonjak S."/>
            <person name="Turk M."/>
            <person name="Zajc J."/>
            <person name="Zalar P."/>
            <person name="Grube M."/>
            <person name="Sun H."/>
            <person name="Han J."/>
            <person name="Sharma A."/>
            <person name="Chiniquy J."/>
            <person name="Ngan C.Y."/>
            <person name="Lipzen A."/>
            <person name="Barry K."/>
            <person name="Grigoriev I.V."/>
            <person name="Gunde-Cimerman N."/>
        </authorList>
    </citation>
    <scope>NUCLEOTIDE SEQUENCE [LARGE SCALE GENOMIC DNA]</scope>
    <source>
        <strain evidence="2 3">CBS 147.97</strain>
    </source>
</reference>
<keyword evidence="1" id="KW-0812">Transmembrane</keyword>
<feature type="transmembrane region" description="Helical" evidence="1">
    <location>
        <begin position="159"/>
        <end position="177"/>
    </location>
</feature>
<feature type="transmembrane region" description="Helical" evidence="1">
    <location>
        <begin position="118"/>
        <end position="139"/>
    </location>
</feature>
<proteinExistence type="predicted"/>
<accession>A0A074WTV8</accession>
<dbReference type="EMBL" id="KL584703">
    <property type="protein sequence ID" value="KEQ76573.1"/>
    <property type="molecule type" value="Genomic_DNA"/>
</dbReference>
<dbReference type="AlphaFoldDB" id="A0A074WTV8"/>
<organism evidence="2 3">
    <name type="scientific">Aureobasidium namibiae CBS 147.97</name>
    <dbReference type="NCBI Taxonomy" id="1043004"/>
    <lineage>
        <taxon>Eukaryota</taxon>
        <taxon>Fungi</taxon>
        <taxon>Dikarya</taxon>
        <taxon>Ascomycota</taxon>
        <taxon>Pezizomycotina</taxon>
        <taxon>Dothideomycetes</taxon>
        <taxon>Dothideomycetidae</taxon>
        <taxon>Dothideales</taxon>
        <taxon>Saccotheciaceae</taxon>
        <taxon>Aureobasidium</taxon>
    </lineage>
</organism>
<feature type="transmembrane region" description="Helical" evidence="1">
    <location>
        <begin position="325"/>
        <end position="344"/>
    </location>
</feature>
<dbReference type="GeneID" id="25414615"/>
<dbReference type="OrthoDB" id="3363151at2759"/>
<feature type="transmembrane region" description="Helical" evidence="1">
    <location>
        <begin position="395"/>
        <end position="420"/>
    </location>
</feature>
<feature type="transmembrane region" description="Helical" evidence="1">
    <location>
        <begin position="365"/>
        <end position="389"/>
    </location>
</feature>
<gene>
    <name evidence="2" type="ORF">M436DRAFT_69546</name>
</gene>
<feature type="transmembrane region" description="Helical" evidence="1">
    <location>
        <begin position="231"/>
        <end position="250"/>
    </location>
</feature>
<dbReference type="RefSeq" id="XP_013431157.1">
    <property type="nucleotide sequence ID" value="XM_013575703.1"/>
</dbReference>
<feature type="transmembrane region" description="Helical" evidence="1">
    <location>
        <begin position="79"/>
        <end position="97"/>
    </location>
</feature>
<evidence type="ECO:0000313" key="2">
    <source>
        <dbReference type="EMBL" id="KEQ76573.1"/>
    </source>
</evidence>
<sequence length="437" mass="49235">MAHNKLLVSFRDTFSSKVSTTTQQQDYLYGLRGILAVESFLWLFLKTFVPAVVTNEMAGPAHQVVVRKVFSALFWNESLISSFFIILSARSICISFLQEPTAKAFARSLLTRPLRIGIPLAFALAFSISIFSSTSTVYIDLAAQALKNPDLAVPTMPSNALASFNTIWDVLWVVRDFGKQMANQAFPGATMWAPSLIYSQSYTTYIAMVILPFTRASWHVQAITMFSIGSFWFNSWGWYSAAGLFIADLSQNQDLRARLNRGIKISESVSFPYWILAILSVVAGLVMKYLWVAALPQHLRAELALHPCLHLTQGLTTRNFNKDQAYARLDDYLIVVGILFLFEMSSRLRSVFSSRLLVQVGKRSLSIYVAQSLMLYVVSLRVFVALHVLRNMSVASANAVAFISYLGLTAAFAEAFYWTIERTSTWFARHLFEWSRT</sequence>
<evidence type="ECO:0000256" key="1">
    <source>
        <dbReference type="SAM" id="Phobius"/>
    </source>
</evidence>
<keyword evidence="1" id="KW-1133">Transmembrane helix</keyword>
<feature type="transmembrane region" description="Helical" evidence="1">
    <location>
        <begin position="189"/>
        <end position="211"/>
    </location>
</feature>
<protein>
    <recommendedName>
        <fullName evidence="4">Acyltransferase 3 domain-containing protein</fullName>
    </recommendedName>
</protein>
<evidence type="ECO:0000313" key="3">
    <source>
        <dbReference type="Proteomes" id="UP000027730"/>
    </source>
</evidence>
<keyword evidence="1" id="KW-0472">Membrane</keyword>
<feature type="transmembrane region" description="Helical" evidence="1">
    <location>
        <begin position="271"/>
        <end position="291"/>
    </location>
</feature>
<dbReference type="HOGENOM" id="CLU_029045_0_0_1"/>